<dbReference type="EMBL" id="MU842911">
    <property type="protein sequence ID" value="KAK2026600.1"/>
    <property type="molecule type" value="Genomic_DNA"/>
</dbReference>
<dbReference type="PANTHER" id="PTHR33112">
    <property type="entry name" value="DOMAIN PROTEIN, PUTATIVE-RELATED"/>
    <property type="match status" value="1"/>
</dbReference>
<feature type="region of interest" description="Disordered" evidence="1">
    <location>
        <begin position="303"/>
        <end position="323"/>
    </location>
</feature>
<gene>
    <name evidence="3" type="ORF">LX32DRAFT_654578</name>
</gene>
<dbReference type="InterPro" id="IPR010730">
    <property type="entry name" value="HET"/>
</dbReference>
<evidence type="ECO:0000313" key="3">
    <source>
        <dbReference type="EMBL" id="KAK2026600.1"/>
    </source>
</evidence>
<dbReference type="PANTHER" id="PTHR33112:SF9">
    <property type="entry name" value="HETEROKARYON INCOMPATIBILITY DOMAIN-CONTAINING PROTEIN"/>
    <property type="match status" value="1"/>
</dbReference>
<accession>A0AAD9HCN9</accession>
<dbReference type="AlphaFoldDB" id="A0AAD9HCN9"/>
<organism evidence="3 4">
    <name type="scientific">Colletotrichum zoysiae</name>
    <dbReference type="NCBI Taxonomy" id="1216348"/>
    <lineage>
        <taxon>Eukaryota</taxon>
        <taxon>Fungi</taxon>
        <taxon>Dikarya</taxon>
        <taxon>Ascomycota</taxon>
        <taxon>Pezizomycotina</taxon>
        <taxon>Sordariomycetes</taxon>
        <taxon>Hypocreomycetidae</taxon>
        <taxon>Glomerellales</taxon>
        <taxon>Glomerellaceae</taxon>
        <taxon>Colletotrichum</taxon>
        <taxon>Colletotrichum graminicola species complex</taxon>
    </lineage>
</organism>
<dbReference type="Proteomes" id="UP001232148">
    <property type="component" value="Unassembled WGS sequence"/>
</dbReference>
<evidence type="ECO:0000313" key="4">
    <source>
        <dbReference type="Proteomes" id="UP001232148"/>
    </source>
</evidence>
<evidence type="ECO:0000259" key="2">
    <source>
        <dbReference type="Pfam" id="PF06985"/>
    </source>
</evidence>
<name>A0AAD9HCN9_9PEZI</name>
<feature type="domain" description="Heterokaryon incompatibility" evidence="2">
    <location>
        <begin position="223"/>
        <end position="310"/>
    </location>
</feature>
<dbReference type="Pfam" id="PF06985">
    <property type="entry name" value="HET"/>
    <property type="match status" value="1"/>
</dbReference>
<sequence>MPGNGTQAPEPACWVCFDLDRDALSVPDDSNASTRIRVLKREFKCLAKAAKKGCQTCYAIKVGIVLMFGLDPTKPRLGFSPCVAHIELTDVVSVAVFATYTNPQGNLVPTQVSFDLSTKPGEPSPCPAFGPANAVTQNLHSRRRQKMMREWIDECTASHPTCRALLCHGVQACAPRRYLDLGKNPRNGVKLVDTSASPGSYVAIIHAVAGPLPAPYSLTTLDNLEDRQRRIDWWQVPVALQEALAVANEQGLRYAWIPDFCVLHGDVEDANWHLDREDAIFRHAHFTIALSDSTDLRLSNFRPARTGSTADGGDGADERKASSTVRISHHGRTYPIQVRKNMTWSHWYRAERLLLQPLATKADLNSLELLKMGLFLHAPSFQRMLLSPRVLHMHRSEMVWECLEGSACECGVERSFNAHTRSSRSSQSSQQQRPKGVFHAKGYVRDLGRVLQLYMDLPLSQPRQRLAHIAGMLRHTSQVTGKRYCAAILAGSPAELAEALLWNLGMKLARTKALYVAKSHRCHTPRIPTWSWASMVLADNEEIQSAASLMPGANLCSFVPSPCFHYWGAGYKPAPGSSGDGLLASEYQLEVSANVMRGRVRAPVEKFSAWGDALHLLFTPETGPVNIPYSPMVFQVDCQDFFTSVISSQTPVNLYFMSLGEMALKDYAATVTNICGDDAFRVDVGLVLRRAPRHHSLGFERVGVFAIPSGIYYPADFDVQRLVLV</sequence>
<proteinExistence type="predicted"/>
<reference evidence="3" key="1">
    <citation type="submission" date="2021-06" db="EMBL/GenBank/DDBJ databases">
        <title>Comparative genomics, transcriptomics and evolutionary studies reveal genomic signatures of adaptation to plant cell wall in hemibiotrophic fungi.</title>
        <authorList>
            <consortium name="DOE Joint Genome Institute"/>
            <person name="Baroncelli R."/>
            <person name="Diaz J.F."/>
            <person name="Benocci T."/>
            <person name="Peng M."/>
            <person name="Battaglia E."/>
            <person name="Haridas S."/>
            <person name="Andreopoulos W."/>
            <person name="Labutti K."/>
            <person name="Pangilinan J."/>
            <person name="Floch G.L."/>
            <person name="Makela M.R."/>
            <person name="Henrissat B."/>
            <person name="Grigoriev I.V."/>
            <person name="Crouch J.A."/>
            <person name="De Vries R.P."/>
            <person name="Sukno S.A."/>
            <person name="Thon M.R."/>
        </authorList>
    </citation>
    <scope>NUCLEOTIDE SEQUENCE</scope>
    <source>
        <strain evidence="3">MAFF235873</strain>
    </source>
</reference>
<keyword evidence="4" id="KW-1185">Reference proteome</keyword>
<evidence type="ECO:0000256" key="1">
    <source>
        <dbReference type="SAM" id="MobiDB-lite"/>
    </source>
</evidence>
<protein>
    <recommendedName>
        <fullName evidence="2">Heterokaryon incompatibility domain-containing protein</fullName>
    </recommendedName>
</protein>
<comment type="caution">
    <text evidence="3">The sequence shown here is derived from an EMBL/GenBank/DDBJ whole genome shotgun (WGS) entry which is preliminary data.</text>
</comment>